<keyword evidence="1" id="KW-0677">Repeat</keyword>
<dbReference type="InterPro" id="IPR040000">
    <property type="entry name" value="NOP9"/>
</dbReference>
<dbReference type="InterPro" id="IPR011989">
    <property type="entry name" value="ARM-like"/>
</dbReference>
<evidence type="ECO:0000256" key="2">
    <source>
        <dbReference type="ARBA" id="ARBA00023242"/>
    </source>
</evidence>
<evidence type="ECO:0000256" key="1">
    <source>
        <dbReference type="ARBA" id="ARBA00022737"/>
    </source>
</evidence>
<dbReference type="PANTHER" id="PTHR13102:SF0">
    <property type="entry name" value="NUCLEOLAR PROTEIN 9"/>
    <property type="match status" value="1"/>
</dbReference>
<dbReference type="SMART" id="SM00025">
    <property type="entry name" value="Pumilio"/>
    <property type="match status" value="5"/>
</dbReference>
<keyword evidence="6" id="KW-1185">Reference proteome</keyword>
<evidence type="ECO:0000313" key="5">
    <source>
        <dbReference type="EMBL" id="KAK8894197.1"/>
    </source>
</evidence>
<dbReference type="Proteomes" id="UP001470230">
    <property type="component" value="Unassembled WGS sequence"/>
</dbReference>
<name>A0ABR2KUS0_9EUKA</name>
<dbReference type="PANTHER" id="PTHR13102">
    <property type="entry name" value="NUCLEOLAR PROTEIN 9"/>
    <property type="match status" value="1"/>
</dbReference>
<feature type="region of interest" description="Disordered" evidence="3">
    <location>
        <begin position="548"/>
        <end position="588"/>
    </location>
</feature>
<comment type="caution">
    <text evidence="5">The sequence shown here is derived from an EMBL/GenBank/DDBJ whole genome shotgun (WGS) entry which is preliminary data.</text>
</comment>
<accession>A0ABR2KUS0</accession>
<dbReference type="EMBL" id="JAPFFF010000003">
    <property type="protein sequence ID" value="KAK8894197.1"/>
    <property type="molecule type" value="Genomic_DNA"/>
</dbReference>
<dbReference type="InterPro" id="IPR001313">
    <property type="entry name" value="Pumilio_RNA-bd_rpt"/>
</dbReference>
<evidence type="ECO:0000256" key="3">
    <source>
        <dbReference type="SAM" id="MobiDB-lite"/>
    </source>
</evidence>
<keyword evidence="2" id="KW-0539">Nucleus</keyword>
<reference evidence="5 6" key="1">
    <citation type="submission" date="2024-04" db="EMBL/GenBank/DDBJ databases">
        <title>Tritrichomonas musculus Genome.</title>
        <authorList>
            <person name="Alves-Ferreira E."/>
            <person name="Grigg M."/>
            <person name="Lorenzi H."/>
            <person name="Galac M."/>
        </authorList>
    </citation>
    <scope>NUCLEOTIDE SEQUENCE [LARGE SCALE GENOMIC DNA]</scope>
    <source>
        <strain evidence="5 6">EAF2021</strain>
    </source>
</reference>
<sequence length="588" mass="67549">MNDGKSYDKKERHLSLDEVQYFERAMDTFAEIKTSQEAADFFQTINDELKNKEILIAKHKTCSRFLDEYIKQCPNESLERLFRVFSTHFEDLSRDRFASHNVENLINQALQRLESGDQDTSFIELLTSFVSELTPCAANLADDPSGTHVIRCIFNSMSKLQNEKLTTKIDKLARKIIQSFVQDKSRIQSTYLSATVQCISSLDQEKYGKLLKYLLNSVPLKFENLSDKFSSRLIESLIENMGKSATTAIYEQTFANKENLPTGSLGFAVDCAFDQNANFVLQKWLENCRDPEQLMTVIKQLMKRVESLLSRRPQVIVSLSVGIVSTNYKLQKEFYDILSKQSNDGVSNENFVEHYYRFRPPNGSKILQNICYFDKKICSELAGEVLKLGGEKLADVAADKAGSYFVSDFIRSDNIDLKIRKKIIRRLFPKIGFLSTNQYGRHVVDNAFNIADLQLKKEICDNIVKAAKGDGSSSNMAAFKEEARTIWRNLRLDQFMSKIDLWEKDTENIMKRQQAMNEIINDESIPDVKPLAPKILNVQEEIKNIIQSPEAKQAAEEVEQIGSLHKRRKKHRHQRNDDDTNEQTPNDN</sequence>
<dbReference type="InterPro" id="IPR016024">
    <property type="entry name" value="ARM-type_fold"/>
</dbReference>
<protein>
    <submittedName>
        <fullName evidence="5">Nucleolar protein 9</fullName>
    </submittedName>
</protein>
<gene>
    <name evidence="5" type="ORF">M9Y10_022630</name>
</gene>
<feature type="compositionally biased region" description="Basic residues" evidence="3">
    <location>
        <begin position="564"/>
        <end position="574"/>
    </location>
</feature>
<dbReference type="Pfam" id="PF22493">
    <property type="entry name" value="PUF_NOP9"/>
    <property type="match status" value="2"/>
</dbReference>
<organism evidence="5 6">
    <name type="scientific">Tritrichomonas musculus</name>
    <dbReference type="NCBI Taxonomy" id="1915356"/>
    <lineage>
        <taxon>Eukaryota</taxon>
        <taxon>Metamonada</taxon>
        <taxon>Parabasalia</taxon>
        <taxon>Tritrichomonadida</taxon>
        <taxon>Tritrichomonadidae</taxon>
        <taxon>Tritrichomonas</taxon>
    </lineage>
</organism>
<dbReference type="PROSITE" id="PS50303">
    <property type="entry name" value="PUM_HD"/>
    <property type="match status" value="1"/>
</dbReference>
<evidence type="ECO:0000259" key="4">
    <source>
        <dbReference type="PROSITE" id="PS50303"/>
    </source>
</evidence>
<evidence type="ECO:0000313" key="6">
    <source>
        <dbReference type="Proteomes" id="UP001470230"/>
    </source>
</evidence>
<dbReference type="SUPFAM" id="SSF48371">
    <property type="entry name" value="ARM repeat"/>
    <property type="match status" value="2"/>
</dbReference>
<proteinExistence type="predicted"/>
<dbReference type="InterPro" id="IPR033133">
    <property type="entry name" value="PUM-HD"/>
</dbReference>
<dbReference type="Gene3D" id="1.25.10.10">
    <property type="entry name" value="Leucine-rich Repeat Variant"/>
    <property type="match status" value="2"/>
</dbReference>
<feature type="domain" description="PUM-HD" evidence="4">
    <location>
        <begin position="25"/>
        <end position="451"/>
    </location>
</feature>